<sequence length="727" mass="82146">MRLFIAEKPELARAIASVLDGDSKKEDGYIQKDNDIVTWGYGHLLELVMPEGYDEKWKTWNLNDLPFCIKKFKYKPIEKSKKQLKIICDLIQDSRITSIVHCGDADDEGQILIDEILEYSKNNKPVKRLLINDLSPNAIKTQLAQMKNNEEFSGLSSKGFARQRADWLVGINLTRAYTMKAKTRGYDGVLTLGRVQTPILSLVVNRDKEHENFKSLEYFSITAVFDINGLEVRANFKTDEKITSSNLAKDIVESSQNQQANLIQVETEKKTQTPPLPYNLLVLQTDCAKLYGFKPDKTLQITQTLREKYHLITYNRSDCQYLPETMHDDGKAIISNLASMFGNSNEILKMLDKADPKIKSAAFNSANVSAHHAIIPTLSNTDLTLLSADEIKVFLLIVKRYIAQFFENKEYSVTNAEFRVKNNSFCATSRKTIKAGFSEFFSKDDEEEESENTDLSSLSADQQCLCKSALMTSKQTKPKPFYTMATLLSDLTGVAKYASNPKIKALLLQKDSGKKGENGGIGTPATRSEHIKKLIEKEYITVSNDKKQVVTSTQKGRDLIALAPALLSTPDMTALWFEEQKMIESKELSLDEFLDGIIEQVTNDINNLKENKMEGFNKDAIKCPECNDGVLIRRQNKKGTWWWGCSAYQNGCKAMFYDNNGKPQFNEVDDNAEPCPVCKTGCLIKRVSQKGNTWYSCSNYKKEGGGCDARFMKDKTSGELKQMIFKD</sequence>
<dbReference type="InterPro" id="IPR034144">
    <property type="entry name" value="TOPRIM_TopoIII"/>
</dbReference>
<evidence type="ECO:0000256" key="4">
    <source>
        <dbReference type="ARBA" id="ARBA00022723"/>
    </source>
</evidence>
<evidence type="ECO:0000256" key="6">
    <source>
        <dbReference type="ARBA" id="ARBA00022771"/>
    </source>
</evidence>
<evidence type="ECO:0000256" key="12">
    <source>
        <dbReference type="ARBA" id="ARBA00031985"/>
    </source>
</evidence>
<keyword evidence="6" id="KW-0863">Zinc-finger</keyword>
<name>A0ABT8T8D3_9BACT</name>
<dbReference type="SMART" id="SM00436">
    <property type="entry name" value="TOP1Bc"/>
    <property type="match status" value="1"/>
</dbReference>
<keyword evidence="10" id="KW-0413">Isomerase</keyword>
<dbReference type="InterPro" id="IPR013824">
    <property type="entry name" value="Topo_IA_cen_sub1"/>
</dbReference>
<dbReference type="SMART" id="SM00437">
    <property type="entry name" value="TOP1Ac"/>
    <property type="match status" value="1"/>
</dbReference>
<keyword evidence="18" id="KW-1185">Reference proteome</keyword>
<dbReference type="RefSeq" id="WP_302244790.1">
    <property type="nucleotide sequence ID" value="NZ_JAULJQ010000010.1"/>
</dbReference>
<evidence type="ECO:0000313" key="17">
    <source>
        <dbReference type="EMBL" id="MDO2410015.1"/>
    </source>
</evidence>
<feature type="domain" description="Toprim" evidence="15">
    <location>
        <begin position="1"/>
        <end position="135"/>
    </location>
</feature>
<dbReference type="NCBIfam" id="TIGR01056">
    <property type="entry name" value="topB"/>
    <property type="match status" value="1"/>
</dbReference>
<keyword evidence="8" id="KW-0799">Topoisomerase</keyword>
<dbReference type="PRINTS" id="PR00417">
    <property type="entry name" value="PRTPISMRASEI"/>
</dbReference>
<dbReference type="EC" id="5.6.2.1" evidence="3"/>
<evidence type="ECO:0000256" key="10">
    <source>
        <dbReference type="ARBA" id="ARBA00023235"/>
    </source>
</evidence>
<dbReference type="PROSITE" id="PS50880">
    <property type="entry name" value="TOPRIM"/>
    <property type="match status" value="1"/>
</dbReference>
<dbReference type="SMART" id="SM00493">
    <property type="entry name" value="TOPRIM"/>
    <property type="match status" value="1"/>
</dbReference>
<keyword evidence="5" id="KW-0677">Repeat</keyword>
<evidence type="ECO:0000256" key="11">
    <source>
        <dbReference type="ARBA" id="ARBA00030003"/>
    </source>
</evidence>
<dbReference type="Proteomes" id="UP001171111">
    <property type="component" value="Unassembled WGS sequence"/>
</dbReference>
<dbReference type="PANTHER" id="PTHR11390:SF21">
    <property type="entry name" value="DNA TOPOISOMERASE 3-ALPHA"/>
    <property type="match status" value="1"/>
</dbReference>
<evidence type="ECO:0000259" key="15">
    <source>
        <dbReference type="PROSITE" id="PS50880"/>
    </source>
</evidence>
<dbReference type="InterPro" id="IPR003601">
    <property type="entry name" value="Topo_IA_2"/>
</dbReference>
<gene>
    <name evidence="17" type="ORF">Q2362_07950</name>
</gene>
<dbReference type="Gene3D" id="1.10.290.10">
    <property type="entry name" value="Topoisomerase I, domain 4"/>
    <property type="match status" value="1"/>
</dbReference>
<dbReference type="InterPro" id="IPR023405">
    <property type="entry name" value="Topo_IA_core_domain"/>
</dbReference>
<dbReference type="Pfam" id="PF01396">
    <property type="entry name" value="Zn_ribbon_Top1"/>
    <property type="match status" value="2"/>
</dbReference>
<dbReference type="Gene3D" id="3.30.65.10">
    <property type="entry name" value="Bacterial Topoisomerase I, domain 1"/>
    <property type="match status" value="1"/>
</dbReference>
<comment type="caution">
    <text evidence="17">The sequence shown here is derived from an EMBL/GenBank/DDBJ whole genome shotgun (WGS) entry which is preliminary data.</text>
</comment>
<evidence type="ECO:0000256" key="3">
    <source>
        <dbReference type="ARBA" id="ARBA00012891"/>
    </source>
</evidence>
<evidence type="ECO:0000256" key="7">
    <source>
        <dbReference type="ARBA" id="ARBA00022833"/>
    </source>
</evidence>
<evidence type="ECO:0000256" key="2">
    <source>
        <dbReference type="ARBA" id="ARBA00009446"/>
    </source>
</evidence>
<evidence type="ECO:0000259" key="16">
    <source>
        <dbReference type="PROSITE" id="PS52039"/>
    </source>
</evidence>
<dbReference type="NCBIfam" id="NF005829">
    <property type="entry name" value="PRK07726.1"/>
    <property type="match status" value="1"/>
</dbReference>
<keyword evidence="4" id="KW-0479">Metal-binding</keyword>
<dbReference type="InterPro" id="IPR000380">
    <property type="entry name" value="Topo_IA"/>
</dbReference>
<dbReference type="InterPro" id="IPR013497">
    <property type="entry name" value="Topo_IA_cen"/>
</dbReference>
<dbReference type="CDD" id="cd03362">
    <property type="entry name" value="TOPRIM_TopoIA_TopoIII"/>
    <property type="match status" value="1"/>
</dbReference>
<protein>
    <recommendedName>
        <fullName evidence="3">DNA topoisomerase</fullName>
        <ecNumber evidence="3">5.6.2.1</ecNumber>
    </recommendedName>
    <alternativeName>
        <fullName evidence="14">Omega-protein</fullName>
    </alternativeName>
    <alternativeName>
        <fullName evidence="13">Relaxing enzyme</fullName>
    </alternativeName>
    <alternativeName>
        <fullName evidence="11">Swivelase</fullName>
    </alternativeName>
    <alternativeName>
        <fullName evidence="12">Untwisting enzyme</fullName>
    </alternativeName>
</protein>
<evidence type="ECO:0000256" key="8">
    <source>
        <dbReference type="ARBA" id="ARBA00023029"/>
    </source>
</evidence>
<dbReference type="PANTHER" id="PTHR11390">
    <property type="entry name" value="PROKARYOTIC DNA TOPOISOMERASE"/>
    <property type="match status" value="1"/>
</dbReference>
<accession>A0ABT8T8D3</accession>
<comment type="catalytic activity">
    <reaction evidence="1">
        <text>ATP-independent breakage of single-stranded DNA, followed by passage and rejoining.</text>
        <dbReference type="EC" id="5.6.2.1"/>
    </reaction>
</comment>
<feature type="domain" description="Topo IA-type catalytic" evidence="16">
    <location>
        <begin position="152"/>
        <end position="606"/>
    </location>
</feature>
<proteinExistence type="inferred from homology"/>
<dbReference type="EMBL" id="JAULJQ010000010">
    <property type="protein sequence ID" value="MDO2410015.1"/>
    <property type="molecule type" value="Genomic_DNA"/>
</dbReference>
<evidence type="ECO:0000256" key="13">
    <source>
        <dbReference type="ARBA" id="ARBA00032235"/>
    </source>
</evidence>
<comment type="similarity">
    <text evidence="2">Belongs to the type IA topoisomerase family.</text>
</comment>
<dbReference type="Pfam" id="PF01131">
    <property type="entry name" value="Topoisom_bac"/>
    <property type="match status" value="1"/>
</dbReference>
<dbReference type="Gene3D" id="2.70.20.10">
    <property type="entry name" value="Topoisomerase I, domain 3"/>
    <property type="match status" value="1"/>
</dbReference>
<evidence type="ECO:0000256" key="5">
    <source>
        <dbReference type="ARBA" id="ARBA00022737"/>
    </source>
</evidence>
<dbReference type="InterPro" id="IPR013825">
    <property type="entry name" value="Topo_IA_cen_sub2"/>
</dbReference>
<reference evidence="17 18" key="1">
    <citation type="submission" date="2023-06" db="EMBL/GenBank/DDBJ databases">
        <title>Campylobacter magnum sp. nov., isolated from cecal contents of domestic pigs (Sus scrofa domesticus).</title>
        <authorList>
            <person name="Papic B."/>
            <person name="Gruntar I."/>
        </authorList>
    </citation>
    <scope>NUCLEOTIDE SEQUENCE [LARGE SCALE GENOMIC DNA]</scope>
    <source>
        <strain evidence="18">34484-21</strain>
    </source>
</reference>
<dbReference type="Gene3D" id="1.10.460.10">
    <property type="entry name" value="Topoisomerase I, domain 2"/>
    <property type="match status" value="1"/>
</dbReference>
<dbReference type="Gene3D" id="3.40.50.140">
    <property type="match status" value="1"/>
</dbReference>
<evidence type="ECO:0000256" key="1">
    <source>
        <dbReference type="ARBA" id="ARBA00000213"/>
    </source>
</evidence>
<dbReference type="Pfam" id="PF01751">
    <property type="entry name" value="Toprim"/>
    <property type="match status" value="1"/>
</dbReference>
<evidence type="ECO:0000256" key="14">
    <source>
        <dbReference type="ARBA" id="ARBA00032877"/>
    </source>
</evidence>
<organism evidence="17 18">
    <name type="scientific">Campylobacter magnus</name>
    <dbReference type="NCBI Taxonomy" id="3026462"/>
    <lineage>
        <taxon>Bacteria</taxon>
        <taxon>Pseudomonadati</taxon>
        <taxon>Campylobacterota</taxon>
        <taxon>Epsilonproteobacteria</taxon>
        <taxon>Campylobacterales</taxon>
        <taxon>Campylobacteraceae</taxon>
        <taxon>Campylobacter</taxon>
    </lineage>
</organism>
<dbReference type="InterPro" id="IPR013498">
    <property type="entry name" value="Topo_IA_Znf"/>
</dbReference>
<dbReference type="InterPro" id="IPR013826">
    <property type="entry name" value="Topo_IA_cen_sub3"/>
</dbReference>
<dbReference type="InterPro" id="IPR005738">
    <property type="entry name" value="TopoIII"/>
</dbReference>
<keyword evidence="7" id="KW-0862">Zinc</keyword>
<dbReference type="SUPFAM" id="SSF56712">
    <property type="entry name" value="Prokaryotic type I DNA topoisomerase"/>
    <property type="match status" value="1"/>
</dbReference>
<keyword evidence="9" id="KW-0238">DNA-binding</keyword>
<evidence type="ECO:0000256" key="9">
    <source>
        <dbReference type="ARBA" id="ARBA00023125"/>
    </source>
</evidence>
<dbReference type="InterPro" id="IPR003602">
    <property type="entry name" value="Topo_IA_DNA-bd_dom"/>
</dbReference>
<dbReference type="PROSITE" id="PS52039">
    <property type="entry name" value="TOPO_IA_2"/>
    <property type="match status" value="1"/>
</dbReference>
<dbReference type="InterPro" id="IPR006171">
    <property type="entry name" value="TOPRIM_dom"/>
</dbReference>
<evidence type="ECO:0000313" key="18">
    <source>
        <dbReference type="Proteomes" id="UP001171111"/>
    </source>
</evidence>